<dbReference type="OrthoDB" id="1689146at2759"/>
<evidence type="ECO:0000256" key="1">
    <source>
        <dbReference type="SAM" id="Phobius"/>
    </source>
</evidence>
<feature type="transmembrane region" description="Helical" evidence="1">
    <location>
        <begin position="330"/>
        <end position="358"/>
    </location>
</feature>
<name>A0A5B6WXQ8_9ROSI</name>
<accession>A0A5B6WXQ8</accession>
<feature type="domain" description="DUF4220" evidence="2">
    <location>
        <begin position="64"/>
        <end position="394"/>
    </location>
</feature>
<reference evidence="4" key="1">
    <citation type="journal article" date="2019" name="Plant Biotechnol. J.">
        <title>Genome sequencing of the Australian wild diploid species Gossypium australe highlights disease resistance and delayed gland morphogenesis.</title>
        <authorList>
            <person name="Cai Y."/>
            <person name="Cai X."/>
            <person name="Wang Q."/>
            <person name="Wang P."/>
            <person name="Zhang Y."/>
            <person name="Cai C."/>
            <person name="Xu Y."/>
            <person name="Wang K."/>
            <person name="Zhou Z."/>
            <person name="Wang C."/>
            <person name="Geng S."/>
            <person name="Li B."/>
            <person name="Dong Q."/>
            <person name="Hou Y."/>
            <person name="Wang H."/>
            <person name="Ai P."/>
            <person name="Liu Z."/>
            <person name="Yi F."/>
            <person name="Sun M."/>
            <person name="An G."/>
            <person name="Cheng J."/>
            <person name="Zhang Y."/>
            <person name="Shi Q."/>
            <person name="Xie Y."/>
            <person name="Shi X."/>
            <person name="Chang Y."/>
            <person name="Huang F."/>
            <person name="Chen Y."/>
            <person name="Hong S."/>
            <person name="Mi L."/>
            <person name="Sun Q."/>
            <person name="Zhang L."/>
            <person name="Zhou B."/>
            <person name="Peng R."/>
            <person name="Zhang X."/>
            <person name="Liu F."/>
        </authorList>
    </citation>
    <scope>NUCLEOTIDE SEQUENCE [LARGE SCALE GENOMIC DNA]</scope>
    <source>
        <strain evidence="4">cv. PA1801</strain>
    </source>
</reference>
<keyword evidence="1" id="KW-0812">Transmembrane</keyword>
<feature type="transmembrane region" description="Helical" evidence="1">
    <location>
        <begin position="650"/>
        <end position="671"/>
    </location>
</feature>
<dbReference type="InterPro" id="IPR007658">
    <property type="entry name" value="DUF594"/>
</dbReference>
<feature type="transmembrane region" description="Helical" evidence="1">
    <location>
        <begin position="994"/>
        <end position="1014"/>
    </location>
</feature>
<feature type="transmembrane region" description="Helical" evidence="1">
    <location>
        <begin position="723"/>
        <end position="747"/>
    </location>
</feature>
<dbReference type="Pfam" id="PF13968">
    <property type="entry name" value="DUF4220"/>
    <property type="match status" value="2"/>
</dbReference>
<sequence length="1364" mass="159119">MMILEIRDRALLRTLSNRIQSDWLRWELRAMVIVSLTVQLILIKLGSRRRFSDRNSKTVSFFTWTLYLFADWLAALTLGTLLRSEKEEVTNPLLLFWAPFLLLHLGGPDTITAYSLSDNELWVRHFFGMCFQIGVALYVYVKFWTIATATLIFMAIPIFIVGVIKYGERVWSLYKASSVRFRKSVFSGDKGSPLEVEHSQSPSERGMPLKLEEYLEPKQIKGKYGDLYRAFHLFHVFKPMFADLKLRIYQNLSYIFELDQNKVSAKAAFTIVEIELGFLYDLLYTKIPIVITRPGVILRLICLSLITCTLLAFFFVFAKHHDSRVDIAVSYLLMVGAIFLEIYSALLHLSSDWGFYWLAQQNNRFLRRIGSKLVRFTKPKEGIRSMAQHSLLDYCLPPRKLNLAAVLNFFDSEDKMGKYLHTGWKDVSPELQEFIYSGLQEKRKKYEKNDFKNLSELLDERGSNVLKGMEGSSEDILWSVCEVEFTHSLLLWHVATEVVFHDDNHRYRAVQLERYCRISKALSDYMMYLLFLCPEMLPEGIGNIRHRDTCTEAWNFALDKFQFKEAVRGLFGMDLKSRSFFIQMGSSRKSAFFEGCQIAEQLQSLVSIFQWDNQDKWKLIADLWLDMLTYAAAQCSWKEHAMQLQHGEEFLTHVALLMAHLVASVIMFLEIRDKALLRTLSDHIQYIWLRWELRAMVIVSLTVQLILIKLGSQRRFSDRNSKMVSFFTWVLYLFADWLAALALGTLLRSGKDKVTNPLVLFWVPFLLLHLGGPDTITAYSLSDNELWPRHLFGMCVQIGAALYVYVKFWTIATAPLIFMAIPIFIVGVIKYGERVWSLYKASSVRFRKSVFSGDEGSPLEVEHSQSPSERSKRLTLEEYLEPKQIKGKTGDYYRAFHLFQVFKPMFADLKFRIYRDLSYVFELDQTKVSAKAAFTIVEIELGFLYDLLYTKIPIVTTRHGVILRFIYLSLITCTLLASFFVFAKLHDSRVEISVSYLLMVGAIFLEIYSAFLHLNSDWGFYWLAQQNNRFLRRIVSKLVRFTYKPKEGIQSMAQHSLLDYCLPPRKLNLATVLNFIDSEDIMEMFLPTSWKDVSPELQQFIYSGLQEKRKKYEKNDFKYLSELLDERGSSVLKGMEGSSEDILWTVCDVEFTHSLLLWHVATEVVFHDDNHRYRAVQLERYCRISKALSGYMMYLLYRCPAMLPEGIGNIRHRDTRTEAWNFALDKFQFKEAVRGLFGMDLKSRSFFIQMGSSRKSAFFEGCEIAEQLQSLVYMFQWDNQDKWKLIADLWLDMLTYAAAQCSWKEHARQLQHGEEFLTHVALLMAHLGLSKKIQIVPLPKMLEEAKFEPTFRWDKLHRLTSYLA</sequence>
<keyword evidence="1" id="KW-1133">Transmembrane helix</keyword>
<proteinExistence type="predicted"/>
<feature type="domain" description="DUF4220" evidence="2">
    <location>
        <begin position="729"/>
        <end position="1060"/>
    </location>
</feature>
<feature type="transmembrane region" description="Helical" evidence="1">
    <location>
        <begin position="94"/>
        <end position="114"/>
    </location>
</feature>
<keyword evidence="1" id="KW-0472">Membrane</keyword>
<organism evidence="3 4">
    <name type="scientific">Gossypium australe</name>
    <dbReference type="NCBI Taxonomy" id="47621"/>
    <lineage>
        <taxon>Eukaryota</taxon>
        <taxon>Viridiplantae</taxon>
        <taxon>Streptophyta</taxon>
        <taxon>Embryophyta</taxon>
        <taxon>Tracheophyta</taxon>
        <taxon>Spermatophyta</taxon>
        <taxon>Magnoliopsida</taxon>
        <taxon>eudicotyledons</taxon>
        <taxon>Gunneridae</taxon>
        <taxon>Pentapetalae</taxon>
        <taxon>rosids</taxon>
        <taxon>malvids</taxon>
        <taxon>Malvales</taxon>
        <taxon>Malvaceae</taxon>
        <taxon>Malvoideae</taxon>
        <taxon>Gossypium</taxon>
    </lineage>
</organism>
<keyword evidence="4" id="KW-1185">Reference proteome</keyword>
<evidence type="ECO:0000313" key="3">
    <source>
        <dbReference type="EMBL" id="KAA3485477.1"/>
    </source>
</evidence>
<dbReference type="EMBL" id="SMMG02000002">
    <property type="protein sequence ID" value="KAA3485477.1"/>
    <property type="molecule type" value="Genomic_DNA"/>
</dbReference>
<protein>
    <submittedName>
        <fullName evidence="3">1-phosphatidylinositol 4,5-bisphosphate phosphodiesterase beta-1</fullName>
    </submittedName>
</protein>
<dbReference type="Proteomes" id="UP000325315">
    <property type="component" value="Unassembled WGS sequence"/>
</dbReference>
<feature type="transmembrane region" description="Helical" evidence="1">
    <location>
        <begin position="146"/>
        <end position="167"/>
    </location>
</feature>
<feature type="transmembrane region" description="Helical" evidence="1">
    <location>
        <begin position="59"/>
        <end position="82"/>
    </location>
</feature>
<dbReference type="InterPro" id="IPR025315">
    <property type="entry name" value="DUF4220"/>
</dbReference>
<feature type="transmembrane region" description="Helical" evidence="1">
    <location>
        <begin position="759"/>
        <end position="779"/>
    </location>
</feature>
<evidence type="ECO:0000313" key="4">
    <source>
        <dbReference type="Proteomes" id="UP000325315"/>
    </source>
</evidence>
<feature type="transmembrane region" description="Helical" evidence="1">
    <location>
        <begin position="296"/>
        <end position="318"/>
    </location>
</feature>
<evidence type="ECO:0000259" key="2">
    <source>
        <dbReference type="Pfam" id="PF13968"/>
    </source>
</evidence>
<dbReference type="PANTHER" id="PTHR31325">
    <property type="entry name" value="OS01G0798800 PROTEIN-RELATED"/>
    <property type="match status" value="1"/>
</dbReference>
<dbReference type="Pfam" id="PF04578">
    <property type="entry name" value="DUF594"/>
    <property type="match status" value="2"/>
</dbReference>
<gene>
    <name evidence="3" type="ORF">EPI10_007451</name>
</gene>
<feature type="transmembrane region" description="Helical" evidence="1">
    <location>
        <begin position="121"/>
        <end position="140"/>
    </location>
</feature>
<comment type="caution">
    <text evidence="3">The sequence shown here is derived from an EMBL/GenBank/DDBJ whole genome shotgun (WGS) entry which is preliminary data.</text>
</comment>
<feature type="transmembrane region" description="Helical" evidence="1">
    <location>
        <begin position="961"/>
        <end position="982"/>
    </location>
</feature>
<feature type="transmembrane region" description="Helical" evidence="1">
    <location>
        <begin position="812"/>
        <end position="832"/>
    </location>
</feature>